<reference evidence="4 5" key="1">
    <citation type="submission" date="2019-06" db="EMBL/GenBank/DDBJ databases">
        <title>Sulfurimonas gotlandica sp. nov., a chemoautotrophic and psychrotolerant epsilonproteobacterium isolated from a pelagic redoxcline, and an emended description of the genus Sulfurimonas.</title>
        <authorList>
            <person name="Wang S."/>
            <person name="Jiang L."/>
            <person name="Shao Z."/>
        </authorList>
    </citation>
    <scope>NUCLEOTIDE SEQUENCE [LARGE SCALE GENOMIC DNA]</scope>
    <source>
        <strain evidence="4 5">S2-6</strain>
    </source>
</reference>
<dbReference type="AlphaFoldDB" id="A0A7M1B1B7"/>
<evidence type="ECO:0000256" key="2">
    <source>
        <dbReference type="ARBA" id="ARBA00022840"/>
    </source>
</evidence>
<dbReference type="InterPro" id="IPR017871">
    <property type="entry name" value="ABC_transporter-like_CS"/>
</dbReference>
<dbReference type="Proteomes" id="UP000593719">
    <property type="component" value="Chromosome"/>
</dbReference>
<evidence type="ECO:0000256" key="1">
    <source>
        <dbReference type="ARBA" id="ARBA00022741"/>
    </source>
</evidence>
<dbReference type="PANTHER" id="PTHR43038">
    <property type="entry name" value="ATP-BINDING CASSETTE, SUB-FAMILY H, MEMBER 1"/>
    <property type="match status" value="1"/>
</dbReference>
<dbReference type="InterPro" id="IPR003593">
    <property type="entry name" value="AAA+_ATPase"/>
</dbReference>
<keyword evidence="1" id="KW-0547">Nucleotide-binding</keyword>
<sequence length="540" mass="61043">MSLLEVKNIRVSYKKRVGIHNASLEANSGEIIGFIGADGAGKSSLIHAVAGVIRFEGEIVYDGIAYHSPKEAEKVKPFIGLMPQGIGLVLYDTLSVGEHLEFFADIRNVTKDEKFLAYREKLLHMAGLSDFVEREAGKLSGGMMQKLSLICTLLHRPKLLILDEPTTGVDPLSRLELWEILDSIRKEEGTVILVSTAYMQEASKMDKIFLFDEGEIIARGTNEELIDSIRPYVYEEVTCKEACLSFNKRTYSLQPLHVKQAEPTLEGLFFVNALQKKKLLPKVVITKRDKEIAIPPVVMHAYGITKRFGSFTANDHVDIELKRGEILGLLGANGAGKTTFIKMLLGLYPIDEGTLTLLEKVIRSGDDRQTLKSKIGYVSQHFALYNDMTVRENLIYFANMHQIPLKTALKRIEQYANELGFKEYMDELPTALPLGVNQRFSIAAALLHEPLVLFLDEPTSGVDTIARAQFWEILKKLKEQWHISILITTHYMSEAEYCDRVVLLKQGKKIADDTIENFYKSHPDAKSFEDIFLTYYKDRK</sequence>
<feature type="domain" description="ABC transporter" evidence="3">
    <location>
        <begin position="299"/>
        <end position="531"/>
    </location>
</feature>
<keyword evidence="2 4" id="KW-0067">ATP-binding</keyword>
<organism evidence="4 5">
    <name type="scientific">Sulfurimonas sediminis</name>
    <dbReference type="NCBI Taxonomy" id="2590020"/>
    <lineage>
        <taxon>Bacteria</taxon>
        <taxon>Pseudomonadati</taxon>
        <taxon>Campylobacterota</taxon>
        <taxon>Epsilonproteobacteria</taxon>
        <taxon>Campylobacterales</taxon>
        <taxon>Sulfurimonadaceae</taxon>
        <taxon>Sulfurimonas</taxon>
    </lineage>
</organism>
<dbReference type="SUPFAM" id="SSF52540">
    <property type="entry name" value="P-loop containing nucleoside triphosphate hydrolases"/>
    <property type="match status" value="2"/>
</dbReference>
<name>A0A7M1B1B7_9BACT</name>
<dbReference type="PROSITE" id="PS50893">
    <property type="entry name" value="ABC_TRANSPORTER_2"/>
    <property type="match status" value="2"/>
</dbReference>
<dbReference type="CDD" id="cd03230">
    <property type="entry name" value="ABC_DR_subfamily_A"/>
    <property type="match status" value="2"/>
</dbReference>
<proteinExistence type="predicted"/>
<dbReference type="KEGG" id="ssei:FJR45_05490"/>
<keyword evidence="5" id="KW-1185">Reference proteome</keyword>
<evidence type="ECO:0000313" key="5">
    <source>
        <dbReference type="Proteomes" id="UP000593719"/>
    </source>
</evidence>
<dbReference type="PROSITE" id="PS00211">
    <property type="entry name" value="ABC_TRANSPORTER_1"/>
    <property type="match status" value="1"/>
</dbReference>
<dbReference type="RefSeq" id="WP_193151722.1">
    <property type="nucleotide sequence ID" value="NZ_CP041235.1"/>
</dbReference>
<dbReference type="InterPro" id="IPR003439">
    <property type="entry name" value="ABC_transporter-like_ATP-bd"/>
</dbReference>
<dbReference type="Gene3D" id="3.40.50.300">
    <property type="entry name" value="P-loop containing nucleotide triphosphate hydrolases"/>
    <property type="match status" value="2"/>
</dbReference>
<feature type="domain" description="ABC transporter" evidence="3">
    <location>
        <begin position="4"/>
        <end position="238"/>
    </location>
</feature>
<dbReference type="SMART" id="SM00382">
    <property type="entry name" value="AAA"/>
    <property type="match status" value="2"/>
</dbReference>
<dbReference type="Pfam" id="PF00005">
    <property type="entry name" value="ABC_tran"/>
    <property type="match status" value="2"/>
</dbReference>
<dbReference type="GO" id="GO:0016887">
    <property type="term" value="F:ATP hydrolysis activity"/>
    <property type="evidence" value="ECO:0007669"/>
    <property type="project" value="InterPro"/>
</dbReference>
<dbReference type="GO" id="GO:0005524">
    <property type="term" value="F:ATP binding"/>
    <property type="evidence" value="ECO:0007669"/>
    <property type="project" value="UniProtKB-KW"/>
</dbReference>
<accession>A0A7M1B1B7</accession>
<dbReference type="PANTHER" id="PTHR43038:SF4">
    <property type="entry name" value="RIBOSOME-ASSOCIATED ATPASE"/>
    <property type="match status" value="1"/>
</dbReference>
<gene>
    <name evidence="4" type="ORF">FJR45_05490</name>
</gene>
<evidence type="ECO:0000313" key="4">
    <source>
        <dbReference type="EMBL" id="QOP43435.1"/>
    </source>
</evidence>
<dbReference type="EMBL" id="CP041235">
    <property type="protein sequence ID" value="QOP43435.1"/>
    <property type="molecule type" value="Genomic_DNA"/>
</dbReference>
<dbReference type="InterPro" id="IPR027417">
    <property type="entry name" value="P-loop_NTPase"/>
</dbReference>
<evidence type="ECO:0000259" key="3">
    <source>
        <dbReference type="PROSITE" id="PS50893"/>
    </source>
</evidence>
<protein>
    <submittedName>
        <fullName evidence="4">ATP-binding cassette domain-containing protein</fullName>
    </submittedName>
</protein>